<proteinExistence type="predicted"/>
<feature type="region of interest" description="Disordered" evidence="1">
    <location>
        <begin position="1"/>
        <end position="57"/>
    </location>
</feature>
<evidence type="ECO:0000256" key="1">
    <source>
        <dbReference type="SAM" id="MobiDB-lite"/>
    </source>
</evidence>
<name>A0AAD7JPL4_9AGAR</name>
<comment type="caution">
    <text evidence="2">The sequence shown here is derived from an EMBL/GenBank/DDBJ whole genome shotgun (WGS) entry which is preliminary data.</text>
</comment>
<keyword evidence="3" id="KW-1185">Reference proteome</keyword>
<organism evidence="2 3">
    <name type="scientific">Mycena metata</name>
    <dbReference type="NCBI Taxonomy" id="1033252"/>
    <lineage>
        <taxon>Eukaryota</taxon>
        <taxon>Fungi</taxon>
        <taxon>Dikarya</taxon>
        <taxon>Basidiomycota</taxon>
        <taxon>Agaricomycotina</taxon>
        <taxon>Agaricomycetes</taxon>
        <taxon>Agaricomycetidae</taxon>
        <taxon>Agaricales</taxon>
        <taxon>Marasmiineae</taxon>
        <taxon>Mycenaceae</taxon>
        <taxon>Mycena</taxon>
    </lineage>
</organism>
<feature type="region of interest" description="Disordered" evidence="1">
    <location>
        <begin position="122"/>
        <end position="219"/>
    </location>
</feature>
<protein>
    <submittedName>
        <fullName evidence="2">Uncharacterized protein</fullName>
    </submittedName>
</protein>
<reference evidence="2" key="1">
    <citation type="submission" date="2023-03" db="EMBL/GenBank/DDBJ databases">
        <title>Massive genome expansion in bonnet fungi (Mycena s.s.) driven by repeated elements and novel gene families across ecological guilds.</title>
        <authorList>
            <consortium name="Lawrence Berkeley National Laboratory"/>
            <person name="Harder C.B."/>
            <person name="Miyauchi S."/>
            <person name="Viragh M."/>
            <person name="Kuo A."/>
            <person name="Thoen E."/>
            <person name="Andreopoulos B."/>
            <person name="Lu D."/>
            <person name="Skrede I."/>
            <person name="Drula E."/>
            <person name="Henrissat B."/>
            <person name="Morin E."/>
            <person name="Kohler A."/>
            <person name="Barry K."/>
            <person name="LaButti K."/>
            <person name="Morin E."/>
            <person name="Salamov A."/>
            <person name="Lipzen A."/>
            <person name="Mereny Z."/>
            <person name="Hegedus B."/>
            <person name="Baldrian P."/>
            <person name="Stursova M."/>
            <person name="Weitz H."/>
            <person name="Taylor A."/>
            <person name="Grigoriev I.V."/>
            <person name="Nagy L.G."/>
            <person name="Martin F."/>
            <person name="Kauserud H."/>
        </authorList>
    </citation>
    <scope>NUCLEOTIDE SEQUENCE</scope>
    <source>
        <strain evidence="2">CBHHK182m</strain>
    </source>
</reference>
<sequence>MQPKSPRNGTACPSPDPVEPARRERRAALRSRRISPVGTAGGEGYEDGKRTSLTRERTTISLDDRNWKIYCCPRAAVETEIPVQNPKLPLSTTSLHQPASLPRGKRAVARREDVRAGMYVTGHLDSEEVISQSPYRSRFVPPSTSPSRTAMSAEERKGGSSFGRTRSALSGSKSGHRKRDDGEGTRTPPFPPPSSPGGRSQRRSRTALVYAGGPADSAT</sequence>
<dbReference type="EMBL" id="JARKIB010000021">
    <property type="protein sequence ID" value="KAJ7767750.1"/>
    <property type="molecule type" value="Genomic_DNA"/>
</dbReference>
<dbReference type="Proteomes" id="UP001215598">
    <property type="component" value="Unassembled WGS sequence"/>
</dbReference>
<gene>
    <name evidence="2" type="ORF">B0H16DRAFT_1453373</name>
</gene>
<feature type="compositionally biased region" description="Basic and acidic residues" evidence="1">
    <location>
        <begin position="46"/>
        <end position="57"/>
    </location>
</feature>
<evidence type="ECO:0000313" key="3">
    <source>
        <dbReference type="Proteomes" id="UP001215598"/>
    </source>
</evidence>
<dbReference type="AlphaFoldDB" id="A0AAD7JPL4"/>
<feature type="region of interest" description="Disordered" evidence="1">
    <location>
        <begin position="86"/>
        <end position="109"/>
    </location>
</feature>
<evidence type="ECO:0000313" key="2">
    <source>
        <dbReference type="EMBL" id="KAJ7767750.1"/>
    </source>
</evidence>
<feature type="compositionally biased region" description="Basic residues" evidence="1">
    <location>
        <begin position="23"/>
        <end position="33"/>
    </location>
</feature>
<feature type="compositionally biased region" description="Polar residues" evidence="1">
    <location>
        <begin position="162"/>
        <end position="173"/>
    </location>
</feature>
<accession>A0AAD7JPL4</accession>